<reference evidence="1" key="1">
    <citation type="submission" date="2020-07" db="EMBL/GenBank/DDBJ databases">
        <title>Multicomponent nature underlies the extraordinary mechanical properties of spider dragline silk.</title>
        <authorList>
            <person name="Kono N."/>
            <person name="Nakamura H."/>
            <person name="Mori M."/>
            <person name="Yoshida Y."/>
            <person name="Ohtoshi R."/>
            <person name="Malay A.D."/>
            <person name="Moran D.A.P."/>
            <person name="Tomita M."/>
            <person name="Numata K."/>
            <person name="Arakawa K."/>
        </authorList>
    </citation>
    <scope>NUCLEOTIDE SEQUENCE</scope>
</reference>
<proteinExistence type="predicted"/>
<dbReference type="AlphaFoldDB" id="A0A8X6ID00"/>
<keyword evidence="2" id="KW-1185">Reference proteome</keyword>
<gene>
    <name evidence="1" type="ORF">TNCT_503861</name>
</gene>
<evidence type="ECO:0000313" key="1">
    <source>
        <dbReference type="EMBL" id="GFR02445.1"/>
    </source>
</evidence>
<organism evidence="1 2">
    <name type="scientific">Trichonephila clavata</name>
    <name type="common">Joro spider</name>
    <name type="synonym">Nephila clavata</name>
    <dbReference type="NCBI Taxonomy" id="2740835"/>
    <lineage>
        <taxon>Eukaryota</taxon>
        <taxon>Metazoa</taxon>
        <taxon>Ecdysozoa</taxon>
        <taxon>Arthropoda</taxon>
        <taxon>Chelicerata</taxon>
        <taxon>Arachnida</taxon>
        <taxon>Araneae</taxon>
        <taxon>Araneomorphae</taxon>
        <taxon>Entelegynae</taxon>
        <taxon>Araneoidea</taxon>
        <taxon>Nephilidae</taxon>
        <taxon>Trichonephila</taxon>
    </lineage>
</organism>
<evidence type="ECO:0000313" key="2">
    <source>
        <dbReference type="Proteomes" id="UP000887116"/>
    </source>
</evidence>
<protein>
    <submittedName>
        <fullName evidence="1">Uncharacterized protein</fullName>
    </submittedName>
</protein>
<dbReference type="Proteomes" id="UP000887116">
    <property type="component" value="Unassembled WGS sequence"/>
</dbReference>
<name>A0A8X6ID00_TRICU</name>
<comment type="caution">
    <text evidence="1">The sequence shown here is derived from an EMBL/GenBank/DDBJ whole genome shotgun (WGS) entry which is preliminary data.</text>
</comment>
<sequence length="207" mass="22542">MCQTKQTTSNTKQEQKERLLALLNVDANIQGLPLGKISRYIEAEWIRSPSTAVVPTSTKRPDQIPTWLLSEKVADISRPGGSGAPAPVAPVPQQRPDQIQRVKATTGPVALDYRLGTNRPKFKYTAGRVTGKNTEERVTAVQIRGSSAVGQEKMFSFWEISRCSRRLFITGSQRSKGKPGLTSSITKPQITATQGLPQPGIGLMSAN</sequence>
<accession>A0A8X6ID00</accession>
<dbReference type="EMBL" id="BMAO01025417">
    <property type="protein sequence ID" value="GFR02445.1"/>
    <property type="molecule type" value="Genomic_DNA"/>
</dbReference>